<evidence type="ECO:0000256" key="4">
    <source>
        <dbReference type="PROSITE-ProRule" id="PRU00027"/>
    </source>
</evidence>
<evidence type="ECO:0000256" key="3">
    <source>
        <dbReference type="ARBA" id="ARBA00022833"/>
    </source>
</evidence>
<accession>A0A9Q0J3Z5</accession>
<dbReference type="PANTHER" id="PTHR46951">
    <property type="entry name" value="BED-TYPE DOMAIN-CONTAINING PROTEIN"/>
    <property type="match status" value="1"/>
</dbReference>
<evidence type="ECO:0000259" key="5">
    <source>
        <dbReference type="PROSITE" id="PS50808"/>
    </source>
</evidence>
<reference evidence="6" key="1">
    <citation type="submission" date="2022-02" db="EMBL/GenBank/DDBJ databases">
        <authorList>
            <person name="Henning P.M."/>
            <person name="McCubbin A.G."/>
            <person name="Shore J.S."/>
        </authorList>
    </citation>
    <scope>NUCLEOTIDE SEQUENCE</scope>
    <source>
        <strain evidence="6">F60SS</strain>
        <tissue evidence="6">Leaves</tissue>
    </source>
</reference>
<dbReference type="AlphaFoldDB" id="A0A9Q0J3Z5"/>
<feature type="domain" description="BED-type" evidence="5">
    <location>
        <begin position="3"/>
        <end position="59"/>
    </location>
</feature>
<organism evidence="6 7">
    <name type="scientific">Turnera subulata</name>
    <dbReference type="NCBI Taxonomy" id="218843"/>
    <lineage>
        <taxon>Eukaryota</taxon>
        <taxon>Viridiplantae</taxon>
        <taxon>Streptophyta</taxon>
        <taxon>Embryophyta</taxon>
        <taxon>Tracheophyta</taxon>
        <taxon>Spermatophyta</taxon>
        <taxon>Magnoliopsida</taxon>
        <taxon>eudicotyledons</taxon>
        <taxon>Gunneridae</taxon>
        <taxon>Pentapetalae</taxon>
        <taxon>rosids</taxon>
        <taxon>fabids</taxon>
        <taxon>Malpighiales</taxon>
        <taxon>Passifloraceae</taxon>
        <taxon>Turnera</taxon>
    </lineage>
</organism>
<gene>
    <name evidence="6" type="ORF">Tsubulata_030872</name>
</gene>
<dbReference type="GO" id="GO:0008270">
    <property type="term" value="F:zinc ion binding"/>
    <property type="evidence" value="ECO:0007669"/>
    <property type="project" value="UniProtKB-KW"/>
</dbReference>
<keyword evidence="3" id="KW-0862">Zinc</keyword>
<dbReference type="PROSITE" id="PS50808">
    <property type="entry name" value="ZF_BED"/>
    <property type="match status" value="1"/>
</dbReference>
<comment type="caution">
    <text evidence="6">The sequence shown here is derived from an EMBL/GenBank/DDBJ whole genome shotgun (WGS) entry which is preliminary data.</text>
</comment>
<evidence type="ECO:0000256" key="2">
    <source>
        <dbReference type="ARBA" id="ARBA00022771"/>
    </source>
</evidence>
<reference evidence="6" key="2">
    <citation type="journal article" date="2023" name="Plants (Basel)">
        <title>Annotation of the Turnera subulata (Passifloraceae) Draft Genome Reveals the S-Locus Evolved after the Divergence of Turneroideae from Passifloroideae in a Stepwise Manner.</title>
        <authorList>
            <person name="Henning P.M."/>
            <person name="Roalson E.H."/>
            <person name="Mir W."/>
            <person name="McCubbin A.G."/>
            <person name="Shore J.S."/>
        </authorList>
    </citation>
    <scope>NUCLEOTIDE SEQUENCE</scope>
    <source>
        <strain evidence="6">F60SS</strain>
    </source>
</reference>
<dbReference type="InterPro" id="IPR003656">
    <property type="entry name" value="Znf_BED"/>
</dbReference>
<dbReference type="Pfam" id="PF02892">
    <property type="entry name" value="zf-BED"/>
    <property type="match status" value="1"/>
</dbReference>
<evidence type="ECO:0000256" key="1">
    <source>
        <dbReference type="ARBA" id="ARBA00022723"/>
    </source>
</evidence>
<dbReference type="PANTHER" id="PTHR46951:SF2">
    <property type="entry name" value="BED-TYPE DOMAIN-CONTAINING PROTEIN"/>
    <property type="match status" value="1"/>
</dbReference>
<proteinExistence type="predicted"/>
<keyword evidence="1" id="KW-0479">Metal-binding</keyword>
<protein>
    <recommendedName>
        <fullName evidence="5">BED-type domain-containing protein</fullName>
    </recommendedName>
</protein>
<keyword evidence="2 4" id="KW-0863">Zinc-finger</keyword>
<dbReference type="GO" id="GO:0003677">
    <property type="term" value="F:DNA binding"/>
    <property type="evidence" value="ECO:0007669"/>
    <property type="project" value="InterPro"/>
</dbReference>
<name>A0A9Q0J3Z5_9ROSI</name>
<evidence type="ECO:0000313" key="6">
    <source>
        <dbReference type="EMBL" id="KAJ4827533.1"/>
    </source>
</evidence>
<dbReference type="EMBL" id="JAKUCV010006398">
    <property type="protein sequence ID" value="KAJ4827533.1"/>
    <property type="molecule type" value="Genomic_DNA"/>
</dbReference>
<dbReference type="OrthoDB" id="851723at2759"/>
<dbReference type="Proteomes" id="UP001141552">
    <property type="component" value="Unassembled WGS sequence"/>
</dbReference>
<evidence type="ECO:0000313" key="7">
    <source>
        <dbReference type="Proteomes" id="UP001141552"/>
    </source>
</evidence>
<keyword evidence="7" id="KW-1185">Reference proteome</keyword>
<sequence>MPRDRDKFWDHVEEVDNRFKCKYCEQRFSLKVSVSRIKAHLSGVSAQGVEVCRNAPAEVHRKAYEAILSKRPKIMLPVPTHDQGQASVSQKIMLPVPIHDQGQASVSHEMVLNTPMHVELGILDTMTREMEEHQALGYQLVEEHMFDAPEIPPIPTENDALNTSREHTAGQMQPIMTMPRSSIHEDVGQAEDWELYVNYEPSLQSLTLEDQDPFARVLPSSSNYEEIFYHGGSSSRRSLPQLKNIYSGFLICNSMEYVRIVECHNLKRIPISLPLPSLKKLQVCPREWWEQVEWGHPIDKNRLLPFCDFTGEFI</sequence>